<dbReference type="InterPro" id="IPR016160">
    <property type="entry name" value="Ald_DH_CS_CYS"/>
</dbReference>
<dbReference type="PANTHER" id="PTHR43860">
    <property type="entry name" value="BETAINE ALDEHYDE DEHYDROGENASE"/>
    <property type="match status" value="1"/>
</dbReference>
<evidence type="ECO:0000313" key="7">
    <source>
        <dbReference type="Proteomes" id="UP000253104"/>
    </source>
</evidence>
<evidence type="ECO:0000256" key="4">
    <source>
        <dbReference type="ARBA" id="ARBA00037921"/>
    </source>
</evidence>
<comment type="pathway">
    <text evidence="4">Amine and polyamine biosynthesis; betaine biosynthesis via choline pathway; betaine from betaine aldehyde: step 1/1.</text>
</comment>
<name>A0A2Z5N432_BURPY</name>
<dbReference type="FunFam" id="3.40.309.10:FF:000012">
    <property type="entry name" value="Betaine aldehyde dehydrogenase"/>
    <property type="match status" value="1"/>
</dbReference>
<dbReference type="PANTHER" id="PTHR43860:SF2">
    <property type="entry name" value="BETAINE ALDEHYDE DEHYDROGENASE-RELATED"/>
    <property type="match status" value="1"/>
</dbReference>
<keyword evidence="2" id="KW-0560">Oxidoreductase</keyword>
<dbReference type="CDD" id="cd07110">
    <property type="entry name" value="ALDH_F10_BADH"/>
    <property type="match status" value="1"/>
</dbReference>
<feature type="domain" description="Aldehyde dehydrogenase" evidence="5">
    <location>
        <begin position="28"/>
        <end position="485"/>
    </location>
</feature>
<dbReference type="PROSITE" id="PS00070">
    <property type="entry name" value="ALDEHYDE_DEHYDR_CYS"/>
    <property type="match status" value="1"/>
</dbReference>
<protein>
    <submittedName>
        <fullName evidence="6">Aldehyde dehydrogenase</fullName>
    </submittedName>
</protein>
<reference evidence="6 7" key="1">
    <citation type="journal article" date="2018" name="ISME J.">
        <title>Involvement of Burkholderiaceae and sulfurous volatiles in disease-suppressive soils.</title>
        <authorList>
            <person name="Carrion V.J."/>
            <person name="Cordovez V."/>
            <person name="Tyc O."/>
            <person name="Etalo D.W."/>
            <person name="de Bruijn I."/>
            <person name="de Jager V.C."/>
            <person name="Medema M.H."/>
            <person name="Eberl L."/>
            <person name="Raaijmakers J.M."/>
        </authorList>
    </citation>
    <scope>NUCLEOTIDE SEQUENCE [LARGE SCALE GENOMIC DNA]</scope>
    <source>
        <strain evidence="7">mHSR5</strain>
    </source>
</reference>
<dbReference type="Gene3D" id="3.40.309.10">
    <property type="entry name" value="Aldehyde Dehydrogenase, Chain A, domain 2"/>
    <property type="match status" value="1"/>
</dbReference>
<comment type="similarity">
    <text evidence="1">Belongs to the aldehyde dehydrogenase family.</text>
</comment>
<dbReference type="Proteomes" id="UP000253104">
    <property type="component" value="Chromosome mHSR5_B"/>
</dbReference>
<organism evidence="6 7">
    <name type="scientific">Burkholderia pyrrocinia</name>
    <name type="common">Pseudomonas pyrrocinia</name>
    <dbReference type="NCBI Taxonomy" id="60550"/>
    <lineage>
        <taxon>Bacteria</taxon>
        <taxon>Pseudomonadati</taxon>
        <taxon>Pseudomonadota</taxon>
        <taxon>Betaproteobacteria</taxon>
        <taxon>Burkholderiales</taxon>
        <taxon>Burkholderiaceae</taxon>
        <taxon>Burkholderia</taxon>
        <taxon>Burkholderia cepacia complex</taxon>
    </lineage>
</organism>
<dbReference type="InterPro" id="IPR016162">
    <property type="entry name" value="Ald_DH_N"/>
</dbReference>
<dbReference type="OrthoDB" id="9812625at2"/>
<dbReference type="InterPro" id="IPR015590">
    <property type="entry name" value="Aldehyde_DH_dom"/>
</dbReference>
<dbReference type="InterPro" id="IPR016163">
    <property type="entry name" value="Ald_DH_C"/>
</dbReference>
<keyword evidence="3" id="KW-0520">NAD</keyword>
<evidence type="ECO:0000313" key="6">
    <source>
        <dbReference type="EMBL" id="AXF24315.1"/>
    </source>
</evidence>
<dbReference type="EMBL" id="CP024903">
    <property type="protein sequence ID" value="AXF24315.1"/>
    <property type="molecule type" value="Genomic_DNA"/>
</dbReference>
<gene>
    <name evidence="6" type="ORF">CUJ89_28830</name>
</gene>
<sequence length="490" mass="51454">MNPAADLRFEPPLHTRLFIDGTWRRGIGGATLPVVDPSTEAVLAHVDAGGEADVEHAVQAAARAFSDWKRTTGAARAAVLRAIAHGVNARRVRLATLQSLNNGKPFAEAEIDVADVIATFDYYAELAERLDTDGETAVALPSADHRAWIRREPAGVAALIVPWNFPMVTTAWKLAPALAAGCTVVLKPSEITPLPELELAAIVAEAGLPPGVLNVVTGTGDNVGAPLCAHPLVAKVSFTGSTAVGARVMKTAADTIKGVGLELGGKSSIVVFDDADPDFAVELIAGGGLFNAGQMCSATSRVLVAAPLADDLIARLARRIDAIVVGPPFAPGVQMGPLTNHAQYERVKRHIAQGKTDGARHVTGGDVLAGPGYFIRPALFANVPADSALWREEIFGPVLCIRAFDTEDDAIAAANDTEYGLVATIVTRDAARGKRVAGALEAGVVWINTPQLIYPQTSWGGYKRSSVGRELGPFGLAAFQEIKQVMMPAR</sequence>
<dbReference type="SUPFAM" id="SSF53720">
    <property type="entry name" value="ALDH-like"/>
    <property type="match status" value="1"/>
</dbReference>
<dbReference type="Gene3D" id="3.40.605.10">
    <property type="entry name" value="Aldehyde Dehydrogenase, Chain A, domain 1"/>
    <property type="match status" value="1"/>
</dbReference>
<dbReference type="InterPro" id="IPR016161">
    <property type="entry name" value="Ald_DH/histidinol_DH"/>
</dbReference>
<dbReference type="GO" id="GO:0016620">
    <property type="term" value="F:oxidoreductase activity, acting on the aldehyde or oxo group of donors, NAD or NADP as acceptor"/>
    <property type="evidence" value="ECO:0007669"/>
    <property type="project" value="InterPro"/>
</dbReference>
<evidence type="ECO:0000256" key="3">
    <source>
        <dbReference type="ARBA" id="ARBA00023027"/>
    </source>
</evidence>
<accession>A0A2Z5N432</accession>
<evidence type="ECO:0000259" key="5">
    <source>
        <dbReference type="Pfam" id="PF00171"/>
    </source>
</evidence>
<dbReference type="AlphaFoldDB" id="A0A2Z5N432"/>
<dbReference type="RefSeq" id="WP_114180693.1">
    <property type="nucleotide sequence ID" value="NZ_CP024903.1"/>
</dbReference>
<evidence type="ECO:0000256" key="2">
    <source>
        <dbReference type="ARBA" id="ARBA00023002"/>
    </source>
</evidence>
<evidence type="ECO:0000256" key="1">
    <source>
        <dbReference type="ARBA" id="ARBA00009986"/>
    </source>
</evidence>
<dbReference type="FunFam" id="3.40.605.10:FF:000007">
    <property type="entry name" value="NAD/NADP-dependent betaine aldehyde dehydrogenase"/>
    <property type="match status" value="1"/>
</dbReference>
<dbReference type="Pfam" id="PF00171">
    <property type="entry name" value="Aldedh"/>
    <property type="match status" value="1"/>
</dbReference>
<proteinExistence type="inferred from homology"/>